<keyword evidence="4" id="KW-1185">Reference proteome</keyword>
<accession>A0A1Q9CP69</accession>
<keyword evidence="1" id="KW-0812">Transmembrane</keyword>
<evidence type="ECO:0000313" key="4">
    <source>
        <dbReference type="Proteomes" id="UP000186817"/>
    </source>
</evidence>
<dbReference type="Pfam" id="PF01569">
    <property type="entry name" value="PAP2"/>
    <property type="match status" value="1"/>
</dbReference>
<dbReference type="AlphaFoldDB" id="A0A1Q9CP69"/>
<protein>
    <recommendedName>
        <fullName evidence="2">Phosphatidic acid phosphatase type 2/haloperoxidase domain-containing protein</fullName>
    </recommendedName>
</protein>
<dbReference type="SUPFAM" id="SSF48317">
    <property type="entry name" value="Acid phosphatase/Vanadium-dependent haloperoxidase"/>
    <property type="match status" value="1"/>
</dbReference>
<dbReference type="Gene3D" id="1.20.144.10">
    <property type="entry name" value="Phosphatidic acid phosphatase type 2/haloperoxidase"/>
    <property type="match status" value="1"/>
</dbReference>
<dbReference type="Proteomes" id="UP000186817">
    <property type="component" value="Unassembled WGS sequence"/>
</dbReference>
<evidence type="ECO:0000256" key="1">
    <source>
        <dbReference type="SAM" id="Phobius"/>
    </source>
</evidence>
<feature type="transmembrane region" description="Helical" evidence="1">
    <location>
        <begin position="242"/>
        <end position="262"/>
    </location>
</feature>
<proteinExistence type="predicted"/>
<keyword evidence="1" id="KW-1133">Transmembrane helix</keyword>
<dbReference type="EMBL" id="LSRX01001022">
    <property type="protein sequence ID" value="OLP84729.1"/>
    <property type="molecule type" value="Genomic_DNA"/>
</dbReference>
<comment type="caution">
    <text evidence="3">The sequence shown here is derived from an EMBL/GenBank/DDBJ whole genome shotgun (WGS) entry which is preliminary data.</text>
</comment>
<organism evidence="3 4">
    <name type="scientific">Symbiodinium microadriaticum</name>
    <name type="common">Dinoflagellate</name>
    <name type="synonym">Zooxanthella microadriatica</name>
    <dbReference type="NCBI Taxonomy" id="2951"/>
    <lineage>
        <taxon>Eukaryota</taxon>
        <taxon>Sar</taxon>
        <taxon>Alveolata</taxon>
        <taxon>Dinophyceae</taxon>
        <taxon>Suessiales</taxon>
        <taxon>Symbiodiniaceae</taxon>
        <taxon>Symbiodinium</taxon>
    </lineage>
</organism>
<feature type="domain" description="Phosphatidic acid phosphatase type 2/haloperoxidase" evidence="2">
    <location>
        <begin position="112"/>
        <end position="228"/>
    </location>
</feature>
<reference evidence="3 4" key="1">
    <citation type="submission" date="2016-02" db="EMBL/GenBank/DDBJ databases">
        <title>Genome analysis of coral dinoflagellate symbionts highlights evolutionary adaptations to a symbiotic lifestyle.</title>
        <authorList>
            <person name="Aranda M."/>
            <person name="Li Y."/>
            <person name="Liew Y.J."/>
            <person name="Baumgarten S."/>
            <person name="Simakov O."/>
            <person name="Wilson M."/>
            <person name="Piel J."/>
            <person name="Ashoor H."/>
            <person name="Bougouffa S."/>
            <person name="Bajic V.B."/>
            <person name="Ryu T."/>
            <person name="Ravasi T."/>
            <person name="Bayer T."/>
            <person name="Micklem G."/>
            <person name="Kim H."/>
            <person name="Bhak J."/>
            <person name="Lajeunesse T.C."/>
            <person name="Voolstra C.R."/>
        </authorList>
    </citation>
    <scope>NUCLEOTIDE SEQUENCE [LARGE SCALE GENOMIC DNA]</scope>
    <source>
        <strain evidence="3 4">CCMP2467</strain>
    </source>
</reference>
<dbReference type="CDD" id="cd01610">
    <property type="entry name" value="PAP2_like"/>
    <property type="match status" value="1"/>
</dbReference>
<evidence type="ECO:0000259" key="2">
    <source>
        <dbReference type="SMART" id="SM00014"/>
    </source>
</evidence>
<feature type="transmembrane region" description="Helical" evidence="1">
    <location>
        <begin position="372"/>
        <end position="395"/>
    </location>
</feature>
<feature type="transmembrane region" description="Helical" evidence="1">
    <location>
        <begin position="332"/>
        <end position="352"/>
    </location>
</feature>
<keyword evidence="1" id="KW-0472">Membrane</keyword>
<dbReference type="OrthoDB" id="424339at2759"/>
<dbReference type="InterPro" id="IPR000326">
    <property type="entry name" value="PAP2/HPO"/>
</dbReference>
<name>A0A1Q9CP69_SYMMI</name>
<feature type="transmembrane region" description="Helical" evidence="1">
    <location>
        <begin position="160"/>
        <end position="181"/>
    </location>
</feature>
<gene>
    <name evidence="3" type="ORF">AK812_SmicGene34376</name>
</gene>
<dbReference type="PANTHER" id="PTHR14969">
    <property type="entry name" value="SPHINGOSINE-1-PHOSPHATE PHOSPHOHYDROLASE"/>
    <property type="match status" value="1"/>
</dbReference>
<feature type="transmembrane region" description="Helical" evidence="1">
    <location>
        <begin position="416"/>
        <end position="437"/>
    </location>
</feature>
<dbReference type="SMART" id="SM00014">
    <property type="entry name" value="acidPPc"/>
    <property type="match status" value="1"/>
</dbReference>
<sequence length="552" mass="60233">MAVAERTNSTRAPELPIGVPQDVEKACPGTPSAPTSPTSVDKLMLQGARAVPPEWSNWRLYRIEFAALRCIQRNLPQLFMLPVAFAIHYTASEAAFVPLLGVMTWTVSLPATASVASFACFSVSLNMGLKWICQRPRPIWLDDGRISDVWNIGSLWEADYAFPSGHTHVLSGILVCIFFAYELPPAWLYVMYLLGALAGFSRNYLGVHWCSDTATGFIIGCVSGTLWGLLDVYGRLMRRGDPLLSVCVGLGAALGMTLLTLLGRAVTKPVQSELRAEWQETAVQGLQSVHPGRPKILPRDAEADSTPSLRTVAPRRWSCCRSRPRRLRPRRLVYTAGPALCGGLCLAMSGIYSRVLPATELGACLSFHPPMWTLLLRMAVGLGGAGVLALLLLLLPRHLLRHVGCLDEKHRAKRQVILLFPLSLFALWTFAGAPVLFEADFETGFEGRVLEKRTRDTTYGVGLGVSAVICRPSAGLDEPAVASAFHVLCVAGEVCETPATSVTCLGPPGWFSDIPRDACVNVKRLTSRIFRPGFGSAPFFELGQWTTHQQHA</sequence>
<evidence type="ECO:0000313" key="3">
    <source>
        <dbReference type="EMBL" id="OLP84729.1"/>
    </source>
</evidence>
<feature type="transmembrane region" description="Helical" evidence="1">
    <location>
        <begin position="78"/>
        <end position="101"/>
    </location>
</feature>
<dbReference type="PANTHER" id="PTHR14969:SF13">
    <property type="entry name" value="AT30094P"/>
    <property type="match status" value="1"/>
</dbReference>
<dbReference type="InterPro" id="IPR036938">
    <property type="entry name" value="PAP2/HPO_sf"/>
</dbReference>